<reference evidence="2 3" key="1">
    <citation type="submission" date="2021-01" db="EMBL/GenBank/DDBJ databases">
        <title>FDA dAtabase for Regulatory Grade micrObial Sequences (FDA-ARGOS): Supporting development and validation of Infectious Disease Dx tests.</title>
        <authorList>
            <person name="Nelson B."/>
            <person name="Plummer A."/>
            <person name="Tallon L."/>
            <person name="Sadzewicz L."/>
            <person name="Zhao X."/>
            <person name="Boylan J."/>
            <person name="Ott S."/>
            <person name="Bowen H."/>
            <person name="Vavikolanu K."/>
            <person name="Mehta A."/>
            <person name="Aluvathingal J."/>
            <person name="Nadendla S."/>
            <person name="Myers T."/>
            <person name="Yan Y."/>
            <person name="Sichtig H."/>
        </authorList>
    </citation>
    <scope>NUCLEOTIDE SEQUENCE [LARGE SCALE GENOMIC DNA]</scope>
    <source>
        <strain evidence="2 3">FDAARGOS_1161</strain>
    </source>
</reference>
<keyword evidence="3" id="KW-1185">Reference proteome</keyword>
<dbReference type="EMBL" id="CP068053">
    <property type="protein sequence ID" value="QQT02041.1"/>
    <property type="molecule type" value="Genomic_DNA"/>
</dbReference>
<proteinExistence type="predicted"/>
<organism evidence="2 3">
    <name type="scientific">Peribacillus psychrosaccharolyticus</name>
    <name type="common">Bacillus psychrosaccharolyticus</name>
    <dbReference type="NCBI Taxonomy" id="1407"/>
    <lineage>
        <taxon>Bacteria</taxon>
        <taxon>Bacillati</taxon>
        <taxon>Bacillota</taxon>
        <taxon>Bacilli</taxon>
        <taxon>Bacillales</taxon>
        <taxon>Bacillaceae</taxon>
        <taxon>Peribacillus</taxon>
    </lineage>
</organism>
<evidence type="ECO:0000313" key="2">
    <source>
        <dbReference type="EMBL" id="QQT02041.1"/>
    </source>
</evidence>
<sequence>MKTTIYTCLFLVALFLQLLAFLNAFPLLISSPILFITIFILLTKIVQRNRFKGF</sequence>
<keyword evidence="1" id="KW-0472">Membrane</keyword>
<dbReference type="AlphaFoldDB" id="A0A974NQL7"/>
<feature type="transmembrane region" description="Helical" evidence="1">
    <location>
        <begin position="30"/>
        <end position="46"/>
    </location>
</feature>
<evidence type="ECO:0000256" key="1">
    <source>
        <dbReference type="SAM" id="Phobius"/>
    </source>
</evidence>
<dbReference type="KEGG" id="ppsr:I6J18_09495"/>
<protein>
    <submittedName>
        <fullName evidence="2">Uncharacterized protein</fullName>
    </submittedName>
</protein>
<keyword evidence="1" id="KW-0812">Transmembrane</keyword>
<dbReference type="RefSeq" id="WP_161629097.1">
    <property type="nucleotide sequence ID" value="NZ_CP068053.1"/>
</dbReference>
<keyword evidence="1" id="KW-1133">Transmembrane helix</keyword>
<gene>
    <name evidence="2" type="ORF">I6J18_09495</name>
</gene>
<accession>A0A974NQL7</accession>
<dbReference type="Proteomes" id="UP000595254">
    <property type="component" value="Chromosome"/>
</dbReference>
<name>A0A974NQL7_PERPY</name>
<evidence type="ECO:0000313" key="3">
    <source>
        <dbReference type="Proteomes" id="UP000595254"/>
    </source>
</evidence>